<keyword evidence="2" id="KW-0805">Transcription regulation</keyword>
<comment type="similarity">
    <text evidence="1">Belongs to the sigma-70 factor family. ECF subfamily.</text>
</comment>
<dbReference type="EMBL" id="JBEXAC010000001">
    <property type="protein sequence ID" value="MET6996502.1"/>
    <property type="molecule type" value="Genomic_DNA"/>
</dbReference>
<dbReference type="Gene3D" id="1.10.10.10">
    <property type="entry name" value="Winged helix-like DNA-binding domain superfamily/Winged helix DNA-binding domain"/>
    <property type="match status" value="1"/>
</dbReference>
<reference evidence="7 8" key="1">
    <citation type="submission" date="2024-06" db="EMBL/GenBank/DDBJ databases">
        <title>Chitinophaga defluvii sp. nov., isolated from municipal sewage.</title>
        <authorList>
            <person name="Zhang L."/>
        </authorList>
    </citation>
    <scope>NUCLEOTIDE SEQUENCE [LARGE SCALE GENOMIC DNA]</scope>
    <source>
        <strain evidence="7 8">H8</strain>
    </source>
</reference>
<gene>
    <name evidence="7" type="ORF">ABR189_03955</name>
</gene>
<accession>A0ABV2T1J6</accession>
<protein>
    <submittedName>
        <fullName evidence="7">Sigma-70 family RNA polymerase sigma factor</fullName>
    </submittedName>
</protein>
<evidence type="ECO:0000259" key="6">
    <source>
        <dbReference type="Pfam" id="PF08281"/>
    </source>
</evidence>
<dbReference type="RefSeq" id="WP_354659144.1">
    <property type="nucleotide sequence ID" value="NZ_JBEXAC010000001.1"/>
</dbReference>
<sequence>MSEQDFLQLLHQHQAILHKICRLYRDQQEDREDLFQEIIFQLWKSYPGFKGASKITSWMYRIALNTAMAAFRKRKPPIIYGASLPEDIPDTSGDSLHLQQEQFFNALQQLDDGEKALITLYLEDLSYQEMAEISGINENYIGVKLNRIKTKIKTILNLPTHERR</sequence>
<dbReference type="SUPFAM" id="SSF88659">
    <property type="entry name" value="Sigma3 and sigma4 domains of RNA polymerase sigma factors"/>
    <property type="match status" value="1"/>
</dbReference>
<evidence type="ECO:0000313" key="8">
    <source>
        <dbReference type="Proteomes" id="UP001549749"/>
    </source>
</evidence>
<organism evidence="7 8">
    <name type="scientific">Chitinophaga defluvii</name>
    <dbReference type="NCBI Taxonomy" id="3163343"/>
    <lineage>
        <taxon>Bacteria</taxon>
        <taxon>Pseudomonadati</taxon>
        <taxon>Bacteroidota</taxon>
        <taxon>Chitinophagia</taxon>
        <taxon>Chitinophagales</taxon>
        <taxon>Chitinophagaceae</taxon>
        <taxon>Chitinophaga</taxon>
    </lineage>
</organism>
<keyword evidence="3" id="KW-0731">Sigma factor</keyword>
<keyword evidence="4" id="KW-0804">Transcription</keyword>
<name>A0ABV2T1J6_9BACT</name>
<dbReference type="InterPro" id="IPR013325">
    <property type="entry name" value="RNA_pol_sigma_r2"/>
</dbReference>
<dbReference type="InterPro" id="IPR039425">
    <property type="entry name" value="RNA_pol_sigma-70-like"/>
</dbReference>
<dbReference type="Pfam" id="PF04542">
    <property type="entry name" value="Sigma70_r2"/>
    <property type="match status" value="1"/>
</dbReference>
<feature type="domain" description="RNA polymerase sigma factor 70 region 4 type 2" evidence="6">
    <location>
        <begin position="102"/>
        <end position="151"/>
    </location>
</feature>
<evidence type="ECO:0000313" key="7">
    <source>
        <dbReference type="EMBL" id="MET6996502.1"/>
    </source>
</evidence>
<evidence type="ECO:0000256" key="1">
    <source>
        <dbReference type="ARBA" id="ARBA00010641"/>
    </source>
</evidence>
<dbReference type="InterPro" id="IPR007627">
    <property type="entry name" value="RNA_pol_sigma70_r2"/>
</dbReference>
<evidence type="ECO:0000256" key="3">
    <source>
        <dbReference type="ARBA" id="ARBA00023082"/>
    </source>
</evidence>
<evidence type="ECO:0000259" key="5">
    <source>
        <dbReference type="Pfam" id="PF04542"/>
    </source>
</evidence>
<keyword evidence="8" id="KW-1185">Reference proteome</keyword>
<feature type="domain" description="RNA polymerase sigma-70 region 2" evidence="5">
    <location>
        <begin position="9"/>
        <end position="75"/>
    </location>
</feature>
<comment type="caution">
    <text evidence="7">The sequence shown here is derived from an EMBL/GenBank/DDBJ whole genome shotgun (WGS) entry which is preliminary data.</text>
</comment>
<dbReference type="PANTHER" id="PTHR43133:SF45">
    <property type="entry name" value="RNA POLYMERASE ECF-TYPE SIGMA FACTOR"/>
    <property type="match status" value="1"/>
</dbReference>
<dbReference type="InterPro" id="IPR036388">
    <property type="entry name" value="WH-like_DNA-bd_sf"/>
</dbReference>
<dbReference type="Pfam" id="PF08281">
    <property type="entry name" value="Sigma70_r4_2"/>
    <property type="match status" value="1"/>
</dbReference>
<dbReference type="NCBIfam" id="TIGR02937">
    <property type="entry name" value="sigma70-ECF"/>
    <property type="match status" value="1"/>
</dbReference>
<dbReference type="PANTHER" id="PTHR43133">
    <property type="entry name" value="RNA POLYMERASE ECF-TYPE SIGMA FACTO"/>
    <property type="match status" value="1"/>
</dbReference>
<dbReference type="InterPro" id="IPR013249">
    <property type="entry name" value="RNA_pol_sigma70_r4_t2"/>
</dbReference>
<dbReference type="Proteomes" id="UP001549749">
    <property type="component" value="Unassembled WGS sequence"/>
</dbReference>
<dbReference type="InterPro" id="IPR013324">
    <property type="entry name" value="RNA_pol_sigma_r3/r4-like"/>
</dbReference>
<proteinExistence type="inferred from homology"/>
<evidence type="ECO:0000256" key="4">
    <source>
        <dbReference type="ARBA" id="ARBA00023163"/>
    </source>
</evidence>
<evidence type="ECO:0000256" key="2">
    <source>
        <dbReference type="ARBA" id="ARBA00023015"/>
    </source>
</evidence>
<dbReference type="InterPro" id="IPR014284">
    <property type="entry name" value="RNA_pol_sigma-70_dom"/>
</dbReference>
<dbReference type="SUPFAM" id="SSF88946">
    <property type="entry name" value="Sigma2 domain of RNA polymerase sigma factors"/>
    <property type="match status" value="1"/>
</dbReference>
<dbReference type="Gene3D" id="1.10.1740.10">
    <property type="match status" value="1"/>
</dbReference>